<protein>
    <submittedName>
        <fullName evidence="1">Uncharacterized protein</fullName>
    </submittedName>
</protein>
<gene>
    <name evidence="1" type="ORF">D3C57_147155</name>
</gene>
<sequence>MAAQARGGVRGGGDVRLGHHLVLDVQQLILLPEGVEEAAEVVVGHGDSK</sequence>
<evidence type="ECO:0000313" key="2">
    <source>
        <dbReference type="Proteomes" id="UP000281594"/>
    </source>
</evidence>
<dbReference type="AlphaFoldDB" id="A0A0A0NU96"/>
<organism evidence="1 2">
    <name type="scientific">Streptomyces rapamycinicus (strain ATCC 29253 / DSM 41530 / NRRL 5491 / AYB-994)</name>
    <name type="common">Streptomyces hygroscopicus (strain ATCC 29253)</name>
    <dbReference type="NCBI Taxonomy" id="1343740"/>
    <lineage>
        <taxon>Bacteria</taxon>
        <taxon>Bacillati</taxon>
        <taxon>Actinomycetota</taxon>
        <taxon>Actinomycetes</taxon>
        <taxon>Kitasatosporales</taxon>
        <taxon>Streptomycetaceae</taxon>
        <taxon>Streptomyces</taxon>
        <taxon>Streptomyces violaceusniger group</taxon>
    </lineage>
</organism>
<evidence type="ECO:0000313" key="1">
    <source>
        <dbReference type="EMBL" id="RLV72276.1"/>
    </source>
</evidence>
<proteinExistence type="predicted"/>
<dbReference type="KEGG" id="src:M271_47635"/>
<dbReference type="STRING" id="1343740.M271_47635"/>
<comment type="caution">
    <text evidence="1">The sequence shown here is derived from an EMBL/GenBank/DDBJ whole genome shotgun (WGS) entry which is preliminary data.</text>
</comment>
<dbReference type="HOGENOM" id="CLU_3141337_0_0_11"/>
<name>A0A0A0NU96_STRRN</name>
<dbReference type="Proteomes" id="UP000281594">
    <property type="component" value="Unassembled WGS sequence"/>
</dbReference>
<accession>A0A0A0NU96</accession>
<dbReference type="EMBL" id="QYCY01000004">
    <property type="protein sequence ID" value="RLV72276.1"/>
    <property type="molecule type" value="Genomic_DNA"/>
</dbReference>
<reference evidence="1 2" key="1">
    <citation type="journal article" date="2018" name="J. Biol. Chem.">
        <title>Discovery of the actinoplanic acid pathway in Streptomyces rapamycinicus reveals a genetically conserved synergism with rapamycin.</title>
        <authorList>
            <person name="Mrak P."/>
            <person name="Krastel P."/>
            <person name="Pivk Lukancic P."/>
            <person name="Tao J."/>
            <person name="Pistorius D."/>
            <person name="Moore C.M."/>
        </authorList>
    </citation>
    <scope>NUCLEOTIDE SEQUENCE [LARGE SCALE GENOMIC DNA]</scope>
    <source>
        <strain evidence="1 2">NRRL 5491</strain>
    </source>
</reference>